<dbReference type="InterPro" id="IPR000640">
    <property type="entry name" value="EFG_V-like"/>
</dbReference>
<dbReference type="JaponicusDB" id="SJAG_02171">
    <property type="gene designation" value="ria1"/>
</dbReference>
<dbReference type="Pfam" id="PF00679">
    <property type="entry name" value="EFG_C"/>
    <property type="match status" value="1"/>
</dbReference>
<evidence type="ECO:0000256" key="1">
    <source>
        <dbReference type="ARBA" id="ARBA00004496"/>
    </source>
</evidence>
<dbReference type="InterPro" id="IPR009000">
    <property type="entry name" value="Transl_B-barrel_sf"/>
</dbReference>
<keyword evidence="4" id="KW-0547">Nucleotide-binding</keyword>
<evidence type="ECO:0000256" key="8">
    <source>
        <dbReference type="ARBA" id="ARBA00068031"/>
    </source>
</evidence>
<evidence type="ECO:0000259" key="10">
    <source>
        <dbReference type="PROSITE" id="PS51722"/>
    </source>
</evidence>
<gene>
    <name evidence="12" type="primary">ria1</name>
    <name evidence="11" type="ORF">SJAG_02171</name>
</gene>
<dbReference type="Pfam" id="PF00009">
    <property type="entry name" value="GTP_EFTU"/>
    <property type="match status" value="1"/>
</dbReference>
<dbReference type="NCBIfam" id="TIGR00231">
    <property type="entry name" value="small_GTP"/>
    <property type="match status" value="1"/>
</dbReference>
<evidence type="ECO:0000256" key="2">
    <source>
        <dbReference type="ARBA" id="ARBA00022490"/>
    </source>
</evidence>
<dbReference type="STRING" id="402676.B6K1Q9"/>
<keyword evidence="3" id="KW-0690">Ribosome biogenesis</keyword>
<reference evidence="11 13" key="1">
    <citation type="journal article" date="2011" name="Science">
        <title>Comparative functional genomics of the fission yeasts.</title>
        <authorList>
            <person name="Rhind N."/>
            <person name="Chen Z."/>
            <person name="Yassour M."/>
            <person name="Thompson D.A."/>
            <person name="Haas B.J."/>
            <person name="Habib N."/>
            <person name="Wapinski I."/>
            <person name="Roy S."/>
            <person name="Lin M.F."/>
            <person name="Heiman D.I."/>
            <person name="Young S.K."/>
            <person name="Furuya K."/>
            <person name="Guo Y."/>
            <person name="Pidoux A."/>
            <person name="Chen H.M."/>
            <person name="Robbertse B."/>
            <person name="Goldberg J.M."/>
            <person name="Aoki K."/>
            <person name="Bayne E.H."/>
            <person name="Berlin A.M."/>
            <person name="Desjardins C.A."/>
            <person name="Dobbs E."/>
            <person name="Dukaj L."/>
            <person name="Fan L."/>
            <person name="FitzGerald M.G."/>
            <person name="French C."/>
            <person name="Gujja S."/>
            <person name="Hansen K."/>
            <person name="Keifenheim D."/>
            <person name="Levin J.Z."/>
            <person name="Mosher R.A."/>
            <person name="Mueller C.A."/>
            <person name="Pfiffner J."/>
            <person name="Priest M."/>
            <person name="Russ C."/>
            <person name="Smialowska A."/>
            <person name="Swoboda P."/>
            <person name="Sykes S.M."/>
            <person name="Vaughn M."/>
            <person name="Vengrova S."/>
            <person name="Yoder R."/>
            <person name="Zeng Q."/>
            <person name="Allshire R."/>
            <person name="Baulcombe D."/>
            <person name="Birren B.W."/>
            <person name="Brown W."/>
            <person name="Ekwall K."/>
            <person name="Kellis M."/>
            <person name="Leatherwood J."/>
            <person name="Levin H."/>
            <person name="Margalit H."/>
            <person name="Martienssen R."/>
            <person name="Nieduszynski C.A."/>
            <person name="Spatafora J.W."/>
            <person name="Friedman N."/>
            <person name="Dalgaard J.Z."/>
            <person name="Baumann P."/>
            <person name="Niki H."/>
            <person name="Regev A."/>
            <person name="Nusbaum C."/>
        </authorList>
    </citation>
    <scope>NUCLEOTIDE SEQUENCE [LARGE SCALE GENOMIC DNA]</scope>
    <source>
        <strain evidence="13">yFS275 / FY16936</strain>
    </source>
</reference>
<dbReference type="Gene3D" id="3.30.70.240">
    <property type="match status" value="1"/>
</dbReference>
<dbReference type="CDD" id="cd16268">
    <property type="entry name" value="EF2_II"/>
    <property type="match status" value="1"/>
</dbReference>
<dbReference type="PRINTS" id="PR00315">
    <property type="entry name" value="ELONGATNFCT"/>
</dbReference>
<dbReference type="SUPFAM" id="SSF54980">
    <property type="entry name" value="EF-G C-terminal domain-like"/>
    <property type="match status" value="2"/>
</dbReference>
<proteinExistence type="predicted"/>
<evidence type="ECO:0000256" key="4">
    <source>
        <dbReference type="ARBA" id="ARBA00022741"/>
    </source>
</evidence>
<dbReference type="PROSITE" id="PS51722">
    <property type="entry name" value="G_TR_2"/>
    <property type="match status" value="1"/>
</dbReference>
<keyword evidence="6" id="KW-0342">GTP-binding</keyword>
<dbReference type="eggNOG" id="KOG0467">
    <property type="taxonomic scope" value="Eukaryota"/>
</dbReference>
<dbReference type="SUPFAM" id="SSF50447">
    <property type="entry name" value="Translation proteins"/>
    <property type="match status" value="1"/>
</dbReference>
<dbReference type="CDD" id="cd16261">
    <property type="entry name" value="EF2_snRNP_III"/>
    <property type="match status" value="1"/>
</dbReference>
<comment type="subcellular location">
    <subcellularLocation>
        <location evidence="1">Cytoplasm</location>
    </subcellularLocation>
</comment>
<evidence type="ECO:0000313" key="13">
    <source>
        <dbReference type="Proteomes" id="UP000001744"/>
    </source>
</evidence>
<dbReference type="InterPro" id="IPR027417">
    <property type="entry name" value="P-loop_NTPase"/>
</dbReference>
<dbReference type="GO" id="GO:0042256">
    <property type="term" value="P:cytosolic ribosome assembly"/>
    <property type="evidence" value="ECO:0000318"/>
    <property type="project" value="GO_Central"/>
</dbReference>
<dbReference type="InterPro" id="IPR035647">
    <property type="entry name" value="EFG_III/V"/>
</dbReference>
<keyword evidence="2" id="KW-0963">Cytoplasm</keyword>
<dbReference type="GeneID" id="7052099"/>
<name>B6K1Q9_SCHJY</name>
<protein>
    <recommendedName>
        <fullName evidence="8">Ribosome assembly protein 1</fullName>
    </recommendedName>
    <alternativeName>
        <fullName evidence="9">Elongation factor-like 1</fullName>
    </alternativeName>
</protein>
<dbReference type="VEuPathDB" id="FungiDB:SJAG_02171"/>
<dbReference type="PANTHER" id="PTHR42908:SF3">
    <property type="entry name" value="ELONGATION FACTOR-LIKE GTPASE 1"/>
    <property type="match status" value="1"/>
</dbReference>
<dbReference type="Gene3D" id="2.40.30.10">
    <property type="entry name" value="Translation factors"/>
    <property type="match status" value="1"/>
</dbReference>
<dbReference type="Pfam" id="PF03144">
    <property type="entry name" value="GTP_EFTU_D2"/>
    <property type="match status" value="1"/>
</dbReference>
<feature type="domain" description="Tr-type G" evidence="10">
    <location>
        <begin position="17"/>
        <end position="261"/>
    </location>
</feature>
<dbReference type="GO" id="GO:0043022">
    <property type="term" value="F:ribosome binding"/>
    <property type="evidence" value="ECO:0000318"/>
    <property type="project" value="GO_Central"/>
</dbReference>
<keyword evidence="13" id="KW-1185">Reference proteome</keyword>
<dbReference type="InterPro" id="IPR041095">
    <property type="entry name" value="EFG_II"/>
</dbReference>
<dbReference type="AlphaFoldDB" id="B6K1Q9"/>
<dbReference type="SUPFAM" id="SSF52540">
    <property type="entry name" value="P-loop containing nucleoside triphosphate hydrolases"/>
    <property type="match status" value="1"/>
</dbReference>
<dbReference type="Gene3D" id="3.40.50.300">
    <property type="entry name" value="P-loop containing nucleotide triphosphate hydrolases"/>
    <property type="match status" value="1"/>
</dbReference>
<dbReference type="GO" id="GO:1990904">
    <property type="term" value="C:ribonucleoprotein complex"/>
    <property type="evidence" value="ECO:0000318"/>
    <property type="project" value="GO_Central"/>
</dbReference>
<dbReference type="InterPro" id="IPR020568">
    <property type="entry name" value="Ribosomal_Su5_D2-typ_SF"/>
</dbReference>
<dbReference type="HOGENOM" id="CLU_002794_3_1_1"/>
<evidence type="ECO:0000313" key="12">
    <source>
        <dbReference type="JaponicusDB" id="SJAG_02171"/>
    </source>
</evidence>
<dbReference type="GO" id="GO:0003924">
    <property type="term" value="F:GTPase activity"/>
    <property type="evidence" value="ECO:0000318"/>
    <property type="project" value="GO_Central"/>
</dbReference>
<dbReference type="OrthoDB" id="364892at2759"/>
<sequence length="1004" mass="111981">MPVIPPEKLVSLQKDNARVRNFTLLAHVDHGKTTLADSLLASNGIISNKLAGTVRFLDFREDEIIRGITMKSSAVSLYFNVISKSATGVTENNYLINLIDSPGHVDFSSEVSSASRLCDGAFILVDAVEGVCSQTVTVLRQAWIDKLKMVLVINKLDRLITELKLTTLEAHYHLMRLVEQVNAVIGTFYTGELMNVKDGEEAVSDEDIYFVPEKGNVIFASAYDGWAFYLDQFSEMYETKVGFKRGALTKFLWGDYYLDPKTKRVLTHKQLQGKRLKPMFVQFVLENIWAIYDCAILNRNLERVEKVIKSLGVKVLPRDVKSKDPRNLLLSIFQQWLPIAKAVLLTAIAKVPSPIRSQKERVPSILASTPHSECVEEGVVTAMTACSNTSEAPVVAYISKMIAVSKKDLPQERAPQLSAEEMRRIPRKNIKKVDELSDSMTVLKIDGDASSASSSTDFVQDLDTNIETEETPKKDEDEDVLIGFARIFSGTIKVGQKLYVLGPKFDPANPTEHVQEIVVKALYLMMGRELVALSEVPAGNVFAIGGLENAVLRTATLCSSIRGPNLVGVTTASEPIVRVAVEPVHPAELPKLVTGLEMLNQADPCVQIEVEHNGEHVIKAAGELHLERCLKDLRERFAKIDIQSSRPIVPFRETTIAVPDMKPLKDKDMARGDVNVTIMSGLIQLRISVTPLPQAVTSFLENNESTITLISRIINRRTHDKDEERLILEFREKFFDVVKDIPKEKLYWEKYFNNILSFGPKRVGSNILVDETQILKLPKAGDNNELLAPIDIVEYVNTAFQLTTQQGPLCAEPVCGLRVSVKRVDINNEEIAAKSLSSVSGQLPGQVISNVRDAIKEGFMAWSPRLLLAMYSCDIQATTEVLGRVYGVVAKRRGKIVSEEMKEGTPFFITTAIIPVVESFGFADDILKRTSGAASPQLLFHGFEMLDEDPFWVPTTEEELEDLGELADKENIAKKYMLDVRRRKGLLVEQKIVKSAEKQRTLKH</sequence>
<evidence type="ECO:0000256" key="5">
    <source>
        <dbReference type="ARBA" id="ARBA00022801"/>
    </source>
</evidence>
<evidence type="ECO:0000256" key="3">
    <source>
        <dbReference type="ARBA" id="ARBA00022517"/>
    </source>
</evidence>
<evidence type="ECO:0000313" key="11">
    <source>
        <dbReference type="EMBL" id="EEB07090.1"/>
    </source>
</evidence>
<evidence type="ECO:0000256" key="9">
    <source>
        <dbReference type="ARBA" id="ARBA00081809"/>
    </source>
</evidence>
<dbReference type="Gene3D" id="3.30.230.10">
    <property type="match status" value="1"/>
</dbReference>
<evidence type="ECO:0000256" key="7">
    <source>
        <dbReference type="ARBA" id="ARBA00048548"/>
    </source>
</evidence>
<dbReference type="Proteomes" id="UP000001744">
    <property type="component" value="Unassembled WGS sequence"/>
</dbReference>
<dbReference type="SMART" id="SM00838">
    <property type="entry name" value="EFG_C"/>
    <property type="match status" value="1"/>
</dbReference>
<dbReference type="RefSeq" id="XP_002173383.1">
    <property type="nucleotide sequence ID" value="XM_002173347.2"/>
</dbReference>
<dbReference type="EMBL" id="KE651166">
    <property type="protein sequence ID" value="EEB07090.1"/>
    <property type="molecule type" value="Genomic_DNA"/>
</dbReference>
<accession>B6K1Q9</accession>
<dbReference type="Pfam" id="PF25118">
    <property type="entry name" value="EFL1"/>
    <property type="match status" value="1"/>
</dbReference>
<dbReference type="FunFam" id="3.30.70.870:FF:000002">
    <property type="entry name" value="Translation elongation factor 2"/>
    <property type="match status" value="1"/>
</dbReference>
<dbReference type="InterPro" id="IPR000795">
    <property type="entry name" value="T_Tr_GTP-bd_dom"/>
</dbReference>
<dbReference type="CDD" id="cd04096">
    <property type="entry name" value="eEF2_snRNP_like_C"/>
    <property type="match status" value="1"/>
</dbReference>
<dbReference type="FunFam" id="3.40.50.300:FF:000746">
    <property type="entry name" value="Ribosome assembly protein 1"/>
    <property type="match status" value="1"/>
</dbReference>
<dbReference type="PANTHER" id="PTHR42908">
    <property type="entry name" value="TRANSLATION ELONGATION FACTOR-RELATED"/>
    <property type="match status" value="1"/>
</dbReference>
<dbReference type="InterPro" id="IPR056752">
    <property type="entry name" value="EFL1"/>
</dbReference>
<dbReference type="InterPro" id="IPR005225">
    <property type="entry name" value="Small_GTP-bd"/>
</dbReference>
<dbReference type="CDD" id="cd01681">
    <property type="entry name" value="aeEF2_snRNP_like_IV"/>
    <property type="match status" value="1"/>
</dbReference>
<comment type="catalytic activity">
    <reaction evidence="7">
        <text>GTP + H2O = GDP + phosphate + H(+)</text>
        <dbReference type="Rhea" id="RHEA:19669"/>
        <dbReference type="ChEBI" id="CHEBI:15377"/>
        <dbReference type="ChEBI" id="CHEBI:15378"/>
        <dbReference type="ChEBI" id="CHEBI:37565"/>
        <dbReference type="ChEBI" id="CHEBI:43474"/>
        <dbReference type="ChEBI" id="CHEBI:58189"/>
    </reaction>
</comment>
<dbReference type="SUPFAM" id="SSF54211">
    <property type="entry name" value="Ribosomal protein S5 domain 2-like"/>
    <property type="match status" value="1"/>
</dbReference>
<dbReference type="GO" id="GO:0005829">
    <property type="term" value="C:cytosol"/>
    <property type="evidence" value="ECO:0000318"/>
    <property type="project" value="GO_Central"/>
</dbReference>
<dbReference type="GO" id="GO:0005525">
    <property type="term" value="F:GTP binding"/>
    <property type="evidence" value="ECO:0007669"/>
    <property type="project" value="UniProtKB-KW"/>
</dbReference>
<evidence type="ECO:0000256" key="6">
    <source>
        <dbReference type="ARBA" id="ARBA00023134"/>
    </source>
</evidence>
<dbReference type="InterPro" id="IPR014721">
    <property type="entry name" value="Ribsml_uS5_D2-typ_fold_subgr"/>
</dbReference>
<keyword evidence="5" id="KW-0378">Hydrolase</keyword>
<dbReference type="OMA" id="FARCDIQ"/>
<dbReference type="InterPro" id="IPR004161">
    <property type="entry name" value="EFTu-like_2"/>
</dbReference>
<dbReference type="CDD" id="cd01885">
    <property type="entry name" value="EF2"/>
    <property type="match status" value="1"/>
</dbReference>
<dbReference type="Gene3D" id="3.30.70.870">
    <property type="entry name" value="Elongation Factor G (Translational Gtpase), domain 3"/>
    <property type="match status" value="1"/>
</dbReference>
<dbReference type="FunFam" id="3.30.70.240:FF:000006">
    <property type="entry name" value="Elongation factor like GTPase 1"/>
    <property type="match status" value="1"/>
</dbReference>
<organism evidence="11 13">
    <name type="scientific">Schizosaccharomyces japonicus (strain yFS275 / FY16936)</name>
    <name type="common">Fission yeast</name>
    <dbReference type="NCBI Taxonomy" id="402676"/>
    <lineage>
        <taxon>Eukaryota</taxon>
        <taxon>Fungi</taxon>
        <taxon>Dikarya</taxon>
        <taxon>Ascomycota</taxon>
        <taxon>Taphrinomycotina</taxon>
        <taxon>Schizosaccharomycetes</taxon>
        <taxon>Schizosaccharomycetales</taxon>
        <taxon>Schizosaccharomycetaceae</taxon>
        <taxon>Schizosaccharomyces</taxon>
    </lineage>
</organism>
<dbReference type="Pfam" id="PF14492">
    <property type="entry name" value="EFG_III"/>
    <property type="match status" value="1"/>
</dbReference>